<dbReference type="PROSITE" id="PS00910">
    <property type="entry name" value="UPF0029"/>
    <property type="match status" value="1"/>
</dbReference>
<evidence type="ECO:0000313" key="5">
    <source>
        <dbReference type="Proteomes" id="UP000051451"/>
    </source>
</evidence>
<dbReference type="Gene3D" id="3.30.230.30">
    <property type="entry name" value="Impact, N-terminal domain"/>
    <property type="match status" value="1"/>
</dbReference>
<dbReference type="AlphaFoldDB" id="A0A0R1VUC4"/>
<organism evidence="4 5">
    <name type="scientific">Liquorilactobacillus ghanensis DSM 18630</name>
    <dbReference type="NCBI Taxonomy" id="1423750"/>
    <lineage>
        <taxon>Bacteria</taxon>
        <taxon>Bacillati</taxon>
        <taxon>Bacillota</taxon>
        <taxon>Bacilli</taxon>
        <taxon>Lactobacillales</taxon>
        <taxon>Lactobacillaceae</taxon>
        <taxon>Liquorilactobacillus</taxon>
    </lineage>
</organism>
<dbReference type="GeneID" id="98318761"/>
<feature type="domain" description="UPF0029" evidence="3">
    <location>
        <begin position="141"/>
        <end position="195"/>
    </location>
</feature>
<dbReference type="GO" id="GO:0005737">
    <property type="term" value="C:cytoplasm"/>
    <property type="evidence" value="ECO:0007669"/>
    <property type="project" value="TreeGrafter"/>
</dbReference>
<sequence>MKKDFLTIAKTAQAELIIKKSNFIGIVAKTSNEPAAQEFIEHIKDSHPKARHHCFAAIIGDKDQIQRASDNGEPTGTAGAPILNVLKKQQLHNVTAVVVRYYGGIKLGTGGLIRAYSNATSAAIEQAGIVQQIKAAIITVSLAYHQFDLLNNYFDRRKIKPFDIKYSDKITLKFMLPFTDSQSAIKEITDLLNGQLKIKISASKNIEVPLAAK</sequence>
<dbReference type="Gene3D" id="3.30.70.240">
    <property type="match status" value="1"/>
</dbReference>
<comment type="similarity">
    <text evidence="1">Belongs to the IMPACT family.</text>
</comment>
<dbReference type="PANTHER" id="PTHR16301">
    <property type="entry name" value="IMPACT-RELATED"/>
    <property type="match status" value="1"/>
</dbReference>
<name>A0A0R1VUC4_9LACO</name>
<evidence type="ECO:0000256" key="1">
    <source>
        <dbReference type="ARBA" id="ARBA00007665"/>
    </source>
</evidence>
<accession>A0A0R1VUC4</accession>
<dbReference type="InterPro" id="IPR023582">
    <property type="entry name" value="Impact"/>
</dbReference>
<evidence type="ECO:0000259" key="2">
    <source>
        <dbReference type="Pfam" id="PF01205"/>
    </source>
</evidence>
<dbReference type="InterPro" id="IPR001498">
    <property type="entry name" value="Impact_N"/>
</dbReference>
<evidence type="ECO:0000313" key="4">
    <source>
        <dbReference type="EMBL" id="KRM06579.1"/>
    </source>
</evidence>
<feature type="domain" description="Impact N-terminal" evidence="2">
    <location>
        <begin position="19"/>
        <end position="124"/>
    </location>
</feature>
<keyword evidence="5" id="KW-1185">Reference proteome</keyword>
<dbReference type="InterPro" id="IPR020568">
    <property type="entry name" value="Ribosomal_Su5_D2-typ_SF"/>
</dbReference>
<dbReference type="SUPFAM" id="SSF54980">
    <property type="entry name" value="EF-G C-terminal domain-like"/>
    <property type="match status" value="1"/>
</dbReference>
<dbReference type="InterPro" id="IPR035647">
    <property type="entry name" value="EFG_III/V"/>
</dbReference>
<dbReference type="InterPro" id="IPR036956">
    <property type="entry name" value="Impact_N_sf"/>
</dbReference>
<dbReference type="PANTHER" id="PTHR16301:SF20">
    <property type="entry name" value="IMPACT FAMILY MEMBER YIGZ"/>
    <property type="match status" value="1"/>
</dbReference>
<protein>
    <recommendedName>
        <fullName evidence="6">YigZ family protein</fullName>
    </recommendedName>
</protein>
<dbReference type="InterPro" id="IPR015269">
    <property type="entry name" value="UPF0029_Impact_C"/>
</dbReference>
<dbReference type="NCBIfam" id="TIGR00257">
    <property type="entry name" value="IMPACT_YIGZ"/>
    <property type="match status" value="1"/>
</dbReference>
<dbReference type="GO" id="GO:0006446">
    <property type="term" value="P:regulation of translational initiation"/>
    <property type="evidence" value="ECO:0007669"/>
    <property type="project" value="TreeGrafter"/>
</dbReference>
<dbReference type="Proteomes" id="UP000051451">
    <property type="component" value="Unassembled WGS sequence"/>
</dbReference>
<comment type="caution">
    <text evidence="4">The sequence shown here is derived from an EMBL/GenBank/DDBJ whole genome shotgun (WGS) entry which is preliminary data.</text>
</comment>
<proteinExistence type="inferred from homology"/>
<gene>
    <name evidence="4" type="ORF">FC89_GL000730</name>
</gene>
<reference evidence="4 5" key="1">
    <citation type="journal article" date="2015" name="Genome Announc.">
        <title>Expanding the biotechnology potential of lactobacilli through comparative genomics of 213 strains and associated genera.</title>
        <authorList>
            <person name="Sun Z."/>
            <person name="Harris H.M."/>
            <person name="McCann A."/>
            <person name="Guo C."/>
            <person name="Argimon S."/>
            <person name="Zhang W."/>
            <person name="Yang X."/>
            <person name="Jeffery I.B."/>
            <person name="Cooney J.C."/>
            <person name="Kagawa T.F."/>
            <person name="Liu W."/>
            <person name="Song Y."/>
            <person name="Salvetti E."/>
            <person name="Wrobel A."/>
            <person name="Rasinkangas P."/>
            <person name="Parkhill J."/>
            <person name="Rea M.C."/>
            <person name="O'Sullivan O."/>
            <person name="Ritari J."/>
            <person name="Douillard F.P."/>
            <person name="Paul Ross R."/>
            <person name="Yang R."/>
            <person name="Briner A.E."/>
            <person name="Felis G.E."/>
            <person name="de Vos W.M."/>
            <person name="Barrangou R."/>
            <person name="Klaenhammer T.R."/>
            <person name="Caufield P.W."/>
            <person name="Cui Y."/>
            <person name="Zhang H."/>
            <person name="O'Toole P.W."/>
        </authorList>
    </citation>
    <scope>NUCLEOTIDE SEQUENCE [LARGE SCALE GENOMIC DNA]</scope>
    <source>
        <strain evidence="4 5">DSM 18630</strain>
    </source>
</reference>
<dbReference type="InterPro" id="IPR020569">
    <property type="entry name" value="UPF0029_Impact_CS"/>
</dbReference>
<dbReference type="SUPFAM" id="SSF54211">
    <property type="entry name" value="Ribosomal protein S5 domain 2-like"/>
    <property type="match status" value="1"/>
</dbReference>
<dbReference type="Pfam" id="PF09186">
    <property type="entry name" value="DUF1949"/>
    <property type="match status" value="1"/>
</dbReference>
<dbReference type="PATRIC" id="fig|1423750.3.peg.750"/>
<dbReference type="InterPro" id="IPR015796">
    <property type="entry name" value="Impact_YigZ-like"/>
</dbReference>
<dbReference type="RefSeq" id="WP_057871484.1">
    <property type="nucleotide sequence ID" value="NZ_AZGB01000015.1"/>
</dbReference>
<dbReference type="Pfam" id="PF01205">
    <property type="entry name" value="Impact_N"/>
    <property type="match status" value="1"/>
</dbReference>
<evidence type="ECO:0008006" key="6">
    <source>
        <dbReference type="Google" id="ProtNLM"/>
    </source>
</evidence>
<dbReference type="EMBL" id="AZGB01000015">
    <property type="protein sequence ID" value="KRM06579.1"/>
    <property type="molecule type" value="Genomic_DNA"/>
</dbReference>
<evidence type="ECO:0000259" key="3">
    <source>
        <dbReference type="Pfam" id="PF09186"/>
    </source>
</evidence>
<dbReference type="STRING" id="1423750.FC89_GL000730"/>